<keyword evidence="2" id="KW-0812">Transmembrane</keyword>
<evidence type="ECO:0000256" key="1">
    <source>
        <dbReference type="SAM" id="MobiDB-lite"/>
    </source>
</evidence>
<dbReference type="AlphaFoldDB" id="A0A653CIT6"/>
<proteinExistence type="predicted"/>
<dbReference type="Pfam" id="PF07916">
    <property type="entry name" value="TraG_N"/>
    <property type="match status" value="1"/>
</dbReference>
<name>A0A653CIT6_CALMS</name>
<feature type="transmembrane region" description="Helical" evidence="2">
    <location>
        <begin position="331"/>
        <end position="352"/>
    </location>
</feature>
<protein>
    <recommendedName>
        <fullName evidence="3">TraG N-terminal Proteobacteria domain-containing protein</fullName>
    </recommendedName>
</protein>
<feature type="region of interest" description="Disordered" evidence="1">
    <location>
        <begin position="697"/>
        <end position="749"/>
    </location>
</feature>
<feature type="compositionally biased region" description="Low complexity" evidence="1">
    <location>
        <begin position="709"/>
        <end position="729"/>
    </location>
</feature>
<keyword evidence="5" id="KW-1185">Reference proteome</keyword>
<keyword evidence="2" id="KW-1133">Transmembrane helix</keyword>
<organism evidence="4 5">
    <name type="scientific">Callosobruchus maculatus</name>
    <name type="common">Southern cowpea weevil</name>
    <name type="synonym">Pulse bruchid</name>
    <dbReference type="NCBI Taxonomy" id="64391"/>
    <lineage>
        <taxon>Eukaryota</taxon>
        <taxon>Metazoa</taxon>
        <taxon>Ecdysozoa</taxon>
        <taxon>Arthropoda</taxon>
        <taxon>Hexapoda</taxon>
        <taxon>Insecta</taxon>
        <taxon>Pterygota</taxon>
        <taxon>Neoptera</taxon>
        <taxon>Endopterygota</taxon>
        <taxon>Coleoptera</taxon>
        <taxon>Polyphaga</taxon>
        <taxon>Cucujiformia</taxon>
        <taxon>Chrysomeloidea</taxon>
        <taxon>Chrysomelidae</taxon>
        <taxon>Bruchinae</taxon>
        <taxon>Bruchini</taxon>
        <taxon>Callosobruchus</taxon>
    </lineage>
</organism>
<evidence type="ECO:0000313" key="5">
    <source>
        <dbReference type="Proteomes" id="UP000410492"/>
    </source>
</evidence>
<keyword evidence="2" id="KW-0472">Membrane</keyword>
<gene>
    <name evidence="4" type="ORF">CALMAC_LOCUS9439</name>
</gene>
<feature type="transmembrane region" description="Helical" evidence="2">
    <location>
        <begin position="57"/>
        <end position="77"/>
    </location>
</feature>
<dbReference type="OrthoDB" id="10054649at2759"/>
<evidence type="ECO:0000259" key="3">
    <source>
        <dbReference type="Pfam" id="PF07916"/>
    </source>
</evidence>
<dbReference type="EMBL" id="CAACVG010007957">
    <property type="protein sequence ID" value="VEN47767.1"/>
    <property type="molecule type" value="Genomic_DNA"/>
</dbReference>
<evidence type="ECO:0000256" key="2">
    <source>
        <dbReference type="SAM" id="Phobius"/>
    </source>
</evidence>
<evidence type="ECO:0000313" key="4">
    <source>
        <dbReference type="EMBL" id="VEN47767.1"/>
    </source>
</evidence>
<feature type="region of interest" description="Disordered" evidence="1">
    <location>
        <begin position="873"/>
        <end position="940"/>
    </location>
</feature>
<reference evidence="4 5" key="1">
    <citation type="submission" date="2019-01" db="EMBL/GenBank/DDBJ databases">
        <authorList>
            <person name="Sayadi A."/>
        </authorList>
    </citation>
    <scope>NUCLEOTIDE SEQUENCE [LARGE SCALE GENOMIC DNA]</scope>
</reference>
<dbReference type="NCBIfam" id="NF010295">
    <property type="entry name" value="PRK13735.1"/>
    <property type="match status" value="1"/>
</dbReference>
<feature type="transmembrane region" description="Helical" evidence="2">
    <location>
        <begin position="359"/>
        <end position="377"/>
    </location>
</feature>
<dbReference type="InterPro" id="IPR012931">
    <property type="entry name" value="TraG_N_Proteobacteria"/>
</dbReference>
<feature type="compositionally biased region" description="Basic and acidic residues" evidence="1">
    <location>
        <begin position="927"/>
        <end position="940"/>
    </location>
</feature>
<feature type="domain" description="TraG N-terminal Proteobacteria" evidence="3">
    <location>
        <begin position="3"/>
        <end position="445"/>
    </location>
</feature>
<accession>A0A653CIT6</accession>
<feature type="transmembrane region" description="Helical" evidence="2">
    <location>
        <begin position="31"/>
        <end position="50"/>
    </location>
</feature>
<dbReference type="Proteomes" id="UP000410492">
    <property type="component" value="Unassembled WGS sequence"/>
</dbReference>
<sequence>MQEIYVIAGGDWLTQTLNAIVTFMSTENWVVIRRIATAFSVLVVAISWIRRHNIMDMLGWAGVIVLMSLLVSVRTSVQIIDISNQTKVYKVDNVPVGLALPASLTTKIGYALVQGYEMVFSQPDSITYSKTGMIFGANLVSRSTDFLSQNPEITTIFTDYVQNCVMGDIFLNGKYTMEDLMNSADPYTLIFSKPSPLRGIFNNNNQFLTCEEAAAVIKPKLALDTQTGGKTWSYYVRQLFGGRPNPDILFSQMIGDSYNYFYGAGQSAASIVRQNVTMNALRNGIMSYAARNGDTSSLLNIATTSSMEKQRLAHATVGQVALRSLPMSQTLIVGLTIGIFPLMVLGGMFNAVTLNVLKGYVLAIMWVQSWPLLYAILNSCMTFYAKANGSPVVLSELSQVQIKYSDLATTAGYLSMLIPPLAWGMLKGLGAGFSNLYSHLASSAISPAATAASGAVDGNYSYANMQTENVSGNSWNTNSSTMFGQMSQQLGNGATSTQMRDGSTVTDSTQAASKLPVSINFARQLASAQQEMAREAQTQSQSAMQSFSSSMSSTWQTLSQFGTNRGSSDSMTQGADSTMSAQDSMMASKMRTAVESYAKAHNISNDQATQELASRSSRASAGLYGDASAHGGIGIKAFGTGGGVSFRAGAKAGVDFDDLDSHQASSSTRASQDARHDIDAKFTKDFKEASDYFTSRKINESGSHTDNNAASRADQLSASLSSAKQSLEQYSTSQARSKEYAEMASRTETMSGQVNEDLNQQFAQYVRKQAPHDADSLLTDTGSPEVAAKRRELAWSFVQSQVQPSVDNAYSDAKDGLGQSMDNVSAGGGRQEVLSDHAAHKASIESATSDAGIKGNVKGSVDGMMTETRNNISGTQSEIKGASASVDNQYSALERHHQSEADNQGAKYNNEKASQKSIPGADSPEELLEKAKKLENNHKK</sequence>